<evidence type="ECO:0000313" key="3">
    <source>
        <dbReference type="EMBL" id="KAG8485697.1"/>
    </source>
</evidence>
<evidence type="ECO:0000313" key="4">
    <source>
        <dbReference type="Proteomes" id="UP000701853"/>
    </source>
</evidence>
<dbReference type="OrthoDB" id="1750859at2759"/>
<proteinExistence type="predicted"/>
<name>A0A8J5YNI4_9ROSI</name>
<evidence type="ECO:0000256" key="1">
    <source>
        <dbReference type="SAM" id="Coils"/>
    </source>
</evidence>
<dbReference type="PANTHER" id="PTHR33223:SF11">
    <property type="entry name" value="ELEMENT PROTEIN, PUTATIVE-RELATED"/>
    <property type="match status" value="1"/>
</dbReference>
<dbReference type="PANTHER" id="PTHR33223">
    <property type="entry name" value="CCHC-TYPE DOMAIN-CONTAINING PROTEIN"/>
    <property type="match status" value="1"/>
</dbReference>
<accession>A0A8J5YNI4</accession>
<feature type="region of interest" description="Disordered" evidence="2">
    <location>
        <begin position="209"/>
        <end position="259"/>
    </location>
</feature>
<feature type="region of interest" description="Disordered" evidence="2">
    <location>
        <begin position="134"/>
        <end position="154"/>
    </location>
</feature>
<dbReference type="EMBL" id="JAHUZN010000008">
    <property type="protein sequence ID" value="KAG8485697.1"/>
    <property type="molecule type" value="Genomic_DNA"/>
</dbReference>
<keyword evidence="4" id="KW-1185">Reference proteome</keyword>
<feature type="compositionally biased region" description="Basic and acidic residues" evidence="2">
    <location>
        <begin position="236"/>
        <end position="259"/>
    </location>
</feature>
<comment type="caution">
    <text evidence="3">The sequence shown here is derived from an EMBL/GenBank/DDBJ whole genome shotgun (WGS) entry which is preliminary data.</text>
</comment>
<dbReference type="AlphaFoldDB" id="A0A8J5YNI4"/>
<gene>
    <name evidence="3" type="ORF">CXB51_019007</name>
</gene>
<sequence length="259" mass="29472">MDLETLYDAWERYKDLLRMCPHHGLPLWLEVQTFHNGLNPLTRQMIDAATGGTINNKTPEEAYEFIEEMSLNNYQWQVMRTKPTKAIGIFNVDSVTMLSNQVHPVMQSKASGGGTSNSEYPPYGHNIEKEQMNYMGQGNQRPPPSPGFQQQPYQQEKKPNLEGMMTKFISVAKTHFQNTETALKNQQASIQGLENQIGHLAKMILERPPESLPSNTEPNPKEHVKAVTLRSGKVLAESEKKPPPEVDKKEDEEEKTRKQ</sequence>
<protein>
    <recommendedName>
        <fullName evidence="5">Retrotransposon gag protein</fullName>
    </recommendedName>
</protein>
<keyword evidence="1" id="KW-0175">Coiled coil</keyword>
<dbReference type="Proteomes" id="UP000701853">
    <property type="component" value="Chromosome 8"/>
</dbReference>
<feature type="coiled-coil region" evidence="1">
    <location>
        <begin position="176"/>
        <end position="203"/>
    </location>
</feature>
<evidence type="ECO:0000256" key="2">
    <source>
        <dbReference type="SAM" id="MobiDB-lite"/>
    </source>
</evidence>
<evidence type="ECO:0008006" key="5">
    <source>
        <dbReference type="Google" id="ProtNLM"/>
    </source>
</evidence>
<reference evidence="3 4" key="1">
    <citation type="journal article" date="2021" name="bioRxiv">
        <title>The Gossypium anomalum genome as a resource for cotton improvement and evolutionary analysis of hybrid incompatibility.</title>
        <authorList>
            <person name="Grover C.E."/>
            <person name="Yuan D."/>
            <person name="Arick M.A."/>
            <person name="Miller E.R."/>
            <person name="Hu G."/>
            <person name="Peterson D.G."/>
            <person name="Wendel J.F."/>
            <person name="Udall J.A."/>
        </authorList>
    </citation>
    <scope>NUCLEOTIDE SEQUENCE [LARGE SCALE GENOMIC DNA]</scope>
    <source>
        <strain evidence="3">JFW-Udall</strain>
        <tissue evidence="3">Leaf</tissue>
    </source>
</reference>
<organism evidence="3 4">
    <name type="scientific">Gossypium anomalum</name>
    <dbReference type="NCBI Taxonomy" id="47600"/>
    <lineage>
        <taxon>Eukaryota</taxon>
        <taxon>Viridiplantae</taxon>
        <taxon>Streptophyta</taxon>
        <taxon>Embryophyta</taxon>
        <taxon>Tracheophyta</taxon>
        <taxon>Spermatophyta</taxon>
        <taxon>Magnoliopsida</taxon>
        <taxon>eudicotyledons</taxon>
        <taxon>Gunneridae</taxon>
        <taxon>Pentapetalae</taxon>
        <taxon>rosids</taxon>
        <taxon>malvids</taxon>
        <taxon>Malvales</taxon>
        <taxon>Malvaceae</taxon>
        <taxon>Malvoideae</taxon>
        <taxon>Gossypium</taxon>
    </lineage>
</organism>
<feature type="region of interest" description="Disordered" evidence="2">
    <location>
        <begin position="106"/>
        <end position="125"/>
    </location>
</feature>